<evidence type="ECO:0000259" key="19">
    <source>
        <dbReference type="Pfam" id="PF13193"/>
    </source>
</evidence>
<dbReference type="GO" id="GO:0005524">
    <property type="term" value="F:ATP binding"/>
    <property type="evidence" value="ECO:0007669"/>
    <property type="project" value="UniProtKB-KW"/>
</dbReference>
<keyword evidence="9" id="KW-1133">Transmembrane helix</keyword>
<evidence type="ECO:0000256" key="4">
    <source>
        <dbReference type="ARBA" id="ARBA00022475"/>
    </source>
</evidence>
<gene>
    <name evidence="20" type="primary">FAT1</name>
    <name evidence="20" type="ORF">A0J61_05608</name>
</gene>
<dbReference type="GO" id="GO:0005811">
    <property type="term" value="C:lipid droplet"/>
    <property type="evidence" value="ECO:0007669"/>
    <property type="project" value="EnsemblFungi"/>
</dbReference>
<dbReference type="GO" id="GO:0005324">
    <property type="term" value="F:long-chain fatty acid transmembrane transporter activity"/>
    <property type="evidence" value="ECO:0007669"/>
    <property type="project" value="EnsemblFungi"/>
</dbReference>
<evidence type="ECO:0000256" key="7">
    <source>
        <dbReference type="ARBA" id="ARBA00022741"/>
    </source>
</evidence>
<dbReference type="PROSITE" id="PS00455">
    <property type="entry name" value="AMP_BINDING"/>
    <property type="match status" value="1"/>
</dbReference>
<keyword evidence="6" id="KW-0812">Transmembrane</keyword>
<dbReference type="InterPro" id="IPR045851">
    <property type="entry name" value="AMP-bd_C_sf"/>
</dbReference>
<evidence type="ECO:0000256" key="3">
    <source>
        <dbReference type="ARBA" id="ARBA00022448"/>
    </source>
</evidence>
<feature type="domain" description="AMP-dependent synthetase/ligase" evidence="18">
    <location>
        <begin position="63"/>
        <end position="384"/>
    </location>
</feature>
<dbReference type="GO" id="GO:0031957">
    <property type="term" value="F:very long-chain fatty acid-CoA ligase activity"/>
    <property type="evidence" value="ECO:0007669"/>
    <property type="project" value="EnsemblFungi"/>
</dbReference>
<evidence type="ECO:0000256" key="6">
    <source>
        <dbReference type="ARBA" id="ARBA00022692"/>
    </source>
</evidence>
<sequence>MFDFKTDLASLAAAGVGGLLGSMYLDAKFLLSKDLHQIRSGIASFIKQRQWTRQDRLHFYFRFKERAKENPKGVFILFEGQEYTFQYIEKRSNRLAHWLLENNVKKNDVVCMMHQNHPTFFITLLAISKIGAIPSLINTNLSEKALLHCIKIAESKLIIFDPLFEAQVATILEECQGMGIRLIAYGEATEDKTSNNIPFALTLTPVTLMSYTDEDTSEEFLRGVGTSDPAYLIYTSGTTGMPKAAISQHLRVCFGGVMFSLCASLKKGDRVYCVLPLYHSSGLIVSVTSTLVSGGTIVLGRKFSVSRFWNDCSDYKVDCFTYIGEFCRYLLSQPEHPEERNHKVRMVFGNGMRPDVWVKFKDRFNIPTICEFYAATEGPAGLFNVNTGEIGTGAIGFRGPLFSLLRKDSQLIKIDPITEEPLRDKHGFCIKSPYDEQGELIVKIQQDGLVKFDGYYKNKAATEKKVMRDVFEKGDCYFRSGDLIRKDRDGHYYFGDRVGDTFRWKSENVATTEIAQVLGGYPGIYEANVYGVLVPKHDGRAGMAAIVLKEGTAIDFKDLRSYLQKNLPKYAVPLFLRFVPSMEITGTFKQQKVAFRNQGIDLTKIPESEPVYWLKEDTYVPFTLEDFAKIDVGKVKL</sequence>
<accession>A0A1C7NBB7</accession>
<comment type="caution">
    <text evidence="20">The sequence shown here is derived from an EMBL/GenBank/DDBJ whole genome shotgun (WGS) entry which is preliminary data.</text>
</comment>
<dbReference type="GO" id="GO:0005783">
    <property type="term" value="C:endoplasmic reticulum"/>
    <property type="evidence" value="ECO:0007669"/>
    <property type="project" value="EnsemblFungi"/>
</dbReference>
<reference evidence="20 21" key="1">
    <citation type="submission" date="2016-03" db="EMBL/GenBank/DDBJ databases">
        <title>Choanephora cucurbitarum.</title>
        <authorList>
            <person name="Min B."/>
            <person name="Park H."/>
            <person name="Park J.-H."/>
            <person name="Shin H.-D."/>
            <person name="Choi I.-G."/>
        </authorList>
    </citation>
    <scope>NUCLEOTIDE SEQUENCE [LARGE SCALE GENOMIC DNA]</scope>
    <source>
        <strain evidence="20 21">KUS-F28377</strain>
    </source>
</reference>
<dbReference type="GO" id="GO:0009898">
    <property type="term" value="C:cytoplasmic side of plasma membrane"/>
    <property type="evidence" value="ECO:0007669"/>
    <property type="project" value="EnsemblFungi"/>
</dbReference>
<dbReference type="PANTHER" id="PTHR43107:SF15">
    <property type="entry name" value="FATTY ACID TRANSPORT PROTEIN 3, ISOFORM A"/>
    <property type="match status" value="1"/>
</dbReference>
<dbReference type="GO" id="GO:0000038">
    <property type="term" value="P:very long-chain fatty acid metabolic process"/>
    <property type="evidence" value="ECO:0007669"/>
    <property type="project" value="EnsemblFungi"/>
</dbReference>
<keyword evidence="4" id="KW-1003">Cell membrane</keyword>
<keyword evidence="10" id="KW-0445">Lipid transport</keyword>
<evidence type="ECO:0000256" key="1">
    <source>
        <dbReference type="ARBA" id="ARBA00004651"/>
    </source>
</evidence>
<evidence type="ECO:0000256" key="8">
    <source>
        <dbReference type="ARBA" id="ARBA00022840"/>
    </source>
</evidence>
<dbReference type="FunFam" id="3.30.300.30:FF:000002">
    <property type="entry name" value="Long-chain fatty acid transport protein 1"/>
    <property type="match status" value="1"/>
</dbReference>
<evidence type="ECO:0000256" key="2">
    <source>
        <dbReference type="ARBA" id="ARBA00006432"/>
    </source>
</evidence>
<dbReference type="Gene3D" id="3.30.300.30">
    <property type="match status" value="1"/>
</dbReference>
<keyword evidence="21" id="KW-1185">Reference proteome</keyword>
<evidence type="ECO:0000313" key="20">
    <source>
        <dbReference type="EMBL" id="OBZ86331.1"/>
    </source>
</evidence>
<dbReference type="Gene3D" id="3.40.50.12780">
    <property type="entry name" value="N-terminal domain of ligase-like"/>
    <property type="match status" value="1"/>
</dbReference>
<protein>
    <recommendedName>
        <fullName evidence="16">Very long-chain fatty acid transport protein</fullName>
    </recommendedName>
    <alternativeName>
        <fullName evidence="17">Very-long-chain acyl-CoA synthetase</fullName>
    </alternativeName>
</protein>
<dbReference type="FunFam" id="3.40.50.12780:FF:000019">
    <property type="entry name" value="Long-chain fatty acid transporter"/>
    <property type="match status" value="1"/>
</dbReference>
<evidence type="ECO:0000313" key="21">
    <source>
        <dbReference type="Proteomes" id="UP000093000"/>
    </source>
</evidence>
<dbReference type="SUPFAM" id="SSF56801">
    <property type="entry name" value="Acetyl-CoA synthetase-like"/>
    <property type="match status" value="1"/>
</dbReference>
<evidence type="ECO:0000256" key="17">
    <source>
        <dbReference type="ARBA" id="ARBA00078285"/>
    </source>
</evidence>
<dbReference type="InterPro" id="IPR000873">
    <property type="entry name" value="AMP-dep_synth/lig_dom"/>
</dbReference>
<evidence type="ECO:0000256" key="5">
    <source>
        <dbReference type="ARBA" id="ARBA00022598"/>
    </source>
</evidence>
<keyword evidence="7" id="KW-0547">Nucleotide-binding</keyword>
<evidence type="ECO:0000256" key="11">
    <source>
        <dbReference type="ARBA" id="ARBA00023136"/>
    </source>
</evidence>
<dbReference type="GO" id="GO:0005778">
    <property type="term" value="C:peroxisomal membrane"/>
    <property type="evidence" value="ECO:0007669"/>
    <property type="project" value="UniProtKB-SubCell"/>
</dbReference>
<dbReference type="OrthoDB" id="288590at2759"/>
<dbReference type="GO" id="GO:0006515">
    <property type="term" value="P:protein quality control for misfolded or incompletely synthesized proteins"/>
    <property type="evidence" value="ECO:0007669"/>
    <property type="project" value="EnsemblFungi"/>
</dbReference>
<dbReference type="AlphaFoldDB" id="A0A1C7NBB7"/>
<dbReference type="InParanoid" id="A0A1C7NBB7"/>
<dbReference type="GO" id="GO:0004467">
    <property type="term" value="F:long-chain fatty acid-CoA ligase activity"/>
    <property type="evidence" value="ECO:0007669"/>
    <property type="project" value="TreeGrafter"/>
</dbReference>
<evidence type="ECO:0000256" key="12">
    <source>
        <dbReference type="ARBA" id="ARBA00023140"/>
    </source>
</evidence>
<evidence type="ECO:0000256" key="14">
    <source>
        <dbReference type="ARBA" id="ARBA00051585"/>
    </source>
</evidence>
<dbReference type="InterPro" id="IPR025110">
    <property type="entry name" value="AMP-bd_C"/>
</dbReference>
<evidence type="ECO:0000256" key="15">
    <source>
        <dbReference type="ARBA" id="ARBA00060276"/>
    </source>
</evidence>
<keyword evidence="5" id="KW-0436">Ligase</keyword>
<evidence type="ECO:0000256" key="10">
    <source>
        <dbReference type="ARBA" id="ARBA00023055"/>
    </source>
</evidence>
<keyword evidence="12" id="KW-0576">Peroxisome</keyword>
<proteinExistence type="inferred from homology"/>
<dbReference type="Proteomes" id="UP000093000">
    <property type="component" value="Unassembled WGS sequence"/>
</dbReference>
<feature type="domain" description="AMP-binding enzyme C-terminal" evidence="19">
    <location>
        <begin position="513"/>
        <end position="589"/>
    </location>
</feature>
<evidence type="ECO:0000256" key="13">
    <source>
        <dbReference type="ARBA" id="ARBA00046271"/>
    </source>
</evidence>
<dbReference type="Pfam" id="PF13193">
    <property type="entry name" value="AMP-binding_C"/>
    <property type="match status" value="1"/>
</dbReference>
<comment type="subcellular location">
    <subcellularLocation>
        <location evidence="1">Cell membrane</location>
        <topology evidence="1">Multi-pass membrane protein</topology>
    </subcellularLocation>
    <subcellularLocation>
        <location evidence="13">Peroxisome membrane</location>
    </subcellularLocation>
</comment>
<keyword evidence="3" id="KW-0813">Transport</keyword>
<dbReference type="GO" id="GO:0044539">
    <property type="term" value="P:long-chain fatty acid import into cell"/>
    <property type="evidence" value="ECO:0007669"/>
    <property type="project" value="EnsemblFungi"/>
</dbReference>
<dbReference type="Pfam" id="PF00501">
    <property type="entry name" value="AMP-binding"/>
    <property type="match status" value="1"/>
</dbReference>
<evidence type="ECO:0000256" key="16">
    <source>
        <dbReference type="ARBA" id="ARBA00068795"/>
    </source>
</evidence>
<dbReference type="InterPro" id="IPR020845">
    <property type="entry name" value="AMP-binding_CS"/>
</dbReference>
<evidence type="ECO:0000256" key="9">
    <source>
        <dbReference type="ARBA" id="ARBA00022989"/>
    </source>
</evidence>
<organism evidence="20 21">
    <name type="scientific">Choanephora cucurbitarum</name>
    <dbReference type="NCBI Taxonomy" id="101091"/>
    <lineage>
        <taxon>Eukaryota</taxon>
        <taxon>Fungi</taxon>
        <taxon>Fungi incertae sedis</taxon>
        <taxon>Mucoromycota</taxon>
        <taxon>Mucoromycotina</taxon>
        <taxon>Mucoromycetes</taxon>
        <taxon>Mucorales</taxon>
        <taxon>Mucorineae</taxon>
        <taxon>Choanephoraceae</taxon>
        <taxon>Choanephoroideae</taxon>
        <taxon>Choanephora</taxon>
    </lineage>
</organism>
<keyword evidence="8" id="KW-0067">ATP-binding</keyword>
<dbReference type="NCBIfam" id="NF006134">
    <property type="entry name" value="PRK08279.1"/>
    <property type="match status" value="1"/>
</dbReference>
<evidence type="ECO:0000259" key="18">
    <source>
        <dbReference type="Pfam" id="PF00501"/>
    </source>
</evidence>
<keyword evidence="11" id="KW-0472">Membrane</keyword>
<name>A0A1C7NBB7_9FUNG</name>
<dbReference type="STRING" id="101091.A0A1C7NBB7"/>
<comment type="catalytic activity">
    <reaction evidence="14">
        <text>a very long-chain fatty acid + ATP + CoA = a very long-chain fatty acyl-CoA + AMP + diphosphate</text>
        <dbReference type="Rhea" id="RHEA:54536"/>
        <dbReference type="ChEBI" id="CHEBI:30616"/>
        <dbReference type="ChEBI" id="CHEBI:33019"/>
        <dbReference type="ChEBI" id="CHEBI:57287"/>
        <dbReference type="ChEBI" id="CHEBI:58950"/>
        <dbReference type="ChEBI" id="CHEBI:138261"/>
        <dbReference type="ChEBI" id="CHEBI:456215"/>
    </reaction>
</comment>
<comment type="function">
    <text evidence="15">Acyl-CoA synthetase required for both the import of long chain fatty acids (LCFAs) (C14-C18) and the activation very long chain fatty acids (VLCFAs) (C20-C26) by esterification of the fatty acids into metabolically active CoA-thioesters for subsequent degradation or incorporation into phospholipids. The transport and fatty acyl-CoA synthetase activities are genetically separable and are thus independent activities. Esterifies VLCFAs in the peroxisome matrix. The VLCFAs are actively transported into peroxisomes by a PXA1-PXA2 heterodimeric transporter in the peroxisomal membrane.</text>
</comment>
<dbReference type="InterPro" id="IPR042099">
    <property type="entry name" value="ANL_N_sf"/>
</dbReference>
<comment type="similarity">
    <text evidence="2">Belongs to the ATP-dependent AMP-binding enzyme family.</text>
</comment>
<dbReference type="EMBL" id="LUGH01000308">
    <property type="protein sequence ID" value="OBZ86331.1"/>
    <property type="molecule type" value="Genomic_DNA"/>
</dbReference>
<dbReference type="PANTHER" id="PTHR43107">
    <property type="entry name" value="LONG-CHAIN FATTY ACID TRANSPORT PROTEIN"/>
    <property type="match status" value="1"/>
</dbReference>